<feature type="region of interest" description="Disordered" evidence="1">
    <location>
        <begin position="64"/>
        <end position="91"/>
    </location>
</feature>
<feature type="chain" id="PRO_5042206506" evidence="2">
    <location>
        <begin position="16"/>
        <end position="175"/>
    </location>
</feature>
<dbReference type="Proteomes" id="UP001230188">
    <property type="component" value="Unassembled WGS sequence"/>
</dbReference>
<proteinExistence type="predicted"/>
<name>A0AAD7XS63_9STRA</name>
<evidence type="ECO:0000313" key="4">
    <source>
        <dbReference type="Proteomes" id="UP001230188"/>
    </source>
</evidence>
<evidence type="ECO:0000313" key="3">
    <source>
        <dbReference type="EMBL" id="KAJ8608868.1"/>
    </source>
</evidence>
<dbReference type="AlphaFoldDB" id="A0AAD7XS63"/>
<keyword evidence="4" id="KW-1185">Reference proteome</keyword>
<protein>
    <submittedName>
        <fullName evidence="3">Uncharacterized protein</fullName>
    </submittedName>
</protein>
<gene>
    <name evidence="3" type="ORF">CTAYLR_005251</name>
</gene>
<comment type="caution">
    <text evidence="3">The sequence shown here is derived from an EMBL/GenBank/DDBJ whole genome shotgun (WGS) entry which is preliminary data.</text>
</comment>
<accession>A0AAD7XS63</accession>
<keyword evidence="2" id="KW-0732">Signal</keyword>
<organism evidence="3 4">
    <name type="scientific">Chrysophaeum taylorii</name>
    <dbReference type="NCBI Taxonomy" id="2483200"/>
    <lineage>
        <taxon>Eukaryota</taxon>
        <taxon>Sar</taxon>
        <taxon>Stramenopiles</taxon>
        <taxon>Ochrophyta</taxon>
        <taxon>Pelagophyceae</taxon>
        <taxon>Pelagomonadales</taxon>
        <taxon>Pelagomonadaceae</taxon>
        <taxon>Chrysophaeum</taxon>
    </lineage>
</organism>
<reference evidence="3" key="1">
    <citation type="submission" date="2023-01" db="EMBL/GenBank/DDBJ databases">
        <title>Metagenome sequencing of chrysophaentin producing Chrysophaeum taylorii.</title>
        <authorList>
            <person name="Davison J."/>
            <person name="Bewley C."/>
        </authorList>
    </citation>
    <scope>NUCLEOTIDE SEQUENCE</scope>
    <source>
        <strain evidence="3">NIES-1699</strain>
    </source>
</reference>
<evidence type="ECO:0000256" key="1">
    <source>
        <dbReference type="SAM" id="MobiDB-lite"/>
    </source>
</evidence>
<feature type="signal peptide" evidence="2">
    <location>
        <begin position="1"/>
        <end position="15"/>
    </location>
</feature>
<sequence>MRLLLLLACQGLALQFQQPTIVPRRELIAAPFVISMLASTPALAAEDPLKALYKAAVFAKKSRRYAPGERRTPDDFEQGSDSPFVGEYSDPNHPAGVRTVTMLDERVGEFCRAKIDGNDGPGEPPFSLPALVYSDQITADFRPKGGPSDLTAFLTADGIKFPDGNKWPRRKSSDL</sequence>
<evidence type="ECO:0000256" key="2">
    <source>
        <dbReference type="SAM" id="SignalP"/>
    </source>
</evidence>
<dbReference type="EMBL" id="JAQMWT010000157">
    <property type="protein sequence ID" value="KAJ8608868.1"/>
    <property type="molecule type" value="Genomic_DNA"/>
</dbReference>